<dbReference type="RefSeq" id="WP_101248584.1">
    <property type="nucleotide sequence ID" value="NZ_PIUM01000001.1"/>
</dbReference>
<gene>
    <name evidence="15" type="ORF">CWS72_00430</name>
</gene>
<keyword evidence="7 9" id="KW-0807">Transducer</keyword>
<evidence type="ECO:0000313" key="15">
    <source>
        <dbReference type="EMBL" id="PKU26354.1"/>
    </source>
</evidence>
<evidence type="ECO:0000256" key="10">
    <source>
        <dbReference type="SAM" id="Coils"/>
    </source>
</evidence>
<keyword evidence="3" id="KW-0997">Cell inner membrane</keyword>
<dbReference type="SMART" id="SM00283">
    <property type="entry name" value="MA"/>
    <property type="match status" value="1"/>
</dbReference>
<protein>
    <submittedName>
        <fullName evidence="15">Methyl-accepting chemotaxis protein</fullName>
    </submittedName>
</protein>
<evidence type="ECO:0000259" key="12">
    <source>
        <dbReference type="PROSITE" id="PS50111"/>
    </source>
</evidence>
<evidence type="ECO:0000259" key="14">
    <source>
        <dbReference type="PROSITE" id="PS50885"/>
    </source>
</evidence>
<dbReference type="Gene3D" id="3.30.450.20">
    <property type="entry name" value="PAS domain"/>
    <property type="match status" value="1"/>
</dbReference>
<keyword evidence="16" id="KW-1185">Reference proteome</keyword>
<dbReference type="SMART" id="SM01049">
    <property type="entry name" value="Cache_2"/>
    <property type="match status" value="1"/>
</dbReference>
<evidence type="ECO:0000256" key="7">
    <source>
        <dbReference type="ARBA" id="ARBA00023224"/>
    </source>
</evidence>
<dbReference type="SUPFAM" id="SSF58104">
    <property type="entry name" value="Methyl-accepting chemotaxis protein (MCP) signaling domain"/>
    <property type="match status" value="1"/>
</dbReference>
<dbReference type="Proteomes" id="UP000233293">
    <property type="component" value="Unassembled WGS sequence"/>
</dbReference>
<evidence type="ECO:0000256" key="3">
    <source>
        <dbReference type="ARBA" id="ARBA00022519"/>
    </source>
</evidence>
<dbReference type="PANTHER" id="PTHR32089">
    <property type="entry name" value="METHYL-ACCEPTING CHEMOTAXIS PROTEIN MCPB"/>
    <property type="match status" value="1"/>
</dbReference>
<dbReference type="InterPro" id="IPR004089">
    <property type="entry name" value="MCPsignal_dom"/>
</dbReference>
<evidence type="ECO:0000256" key="11">
    <source>
        <dbReference type="SAM" id="Phobius"/>
    </source>
</evidence>
<dbReference type="GO" id="GO:0006935">
    <property type="term" value="P:chemotaxis"/>
    <property type="evidence" value="ECO:0007669"/>
    <property type="project" value="InterPro"/>
</dbReference>
<dbReference type="InterPro" id="IPR000727">
    <property type="entry name" value="T_SNARE_dom"/>
</dbReference>
<evidence type="ECO:0000256" key="4">
    <source>
        <dbReference type="ARBA" id="ARBA00022692"/>
    </source>
</evidence>
<dbReference type="OrthoDB" id="7260004at2"/>
<keyword evidence="6 11" id="KW-0472">Membrane</keyword>
<dbReference type="SMART" id="SM00304">
    <property type="entry name" value="HAMP"/>
    <property type="match status" value="1"/>
</dbReference>
<dbReference type="Pfam" id="PF00672">
    <property type="entry name" value="HAMP"/>
    <property type="match status" value="1"/>
</dbReference>
<comment type="similarity">
    <text evidence="8">Belongs to the methyl-accepting chemotaxis (MCP) protein family.</text>
</comment>
<dbReference type="PROSITE" id="PS50885">
    <property type="entry name" value="HAMP"/>
    <property type="match status" value="1"/>
</dbReference>
<organism evidence="15 16">
    <name type="scientific">Telmatospirillum siberiense</name>
    <dbReference type="NCBI Taxonomy" id="382514"/>
    <lineage>
        <taxon>Bacteria</taxon>
        <taxon>Pseudomonadati</taxon>
        <taxon>Pseudomonadota</taxon>
        <taxon>Alphaproteobacteria</taxon>
        <taxon>Rhodospirillales</taxon>
        <taxon>Rhodospirillaceae</taxon>
        <taxon>Telmatospirillum</taxon>
    </lineage>
</organism>
<dbReference type="GO" id="GO:0007165">
    <property type="term" value="P:signal transduction"/>
    <property type="evidence" value="ECO:0007669"/>
    <property type="project" value="UniProtKB-KW"/>
</dbReference>
<keyword evidence="5 11" id="KW-1133">Transmembrane helix</keyword>
<evidence type="ECO:0000256" key="6">
    <source>
        <dbReference type="ARBA" id="ARBA00023136"/>
    </source>
</evidence>
<evidence type="ECO:0000259" key="13">
    <source>
        <dbReference type="PROSITE" id="PS50192"/>
    </source>
</evidence>
<feature type="coiled-coil region" evidence="10">
    <location>
        <begin position="258"/>
        <end position="293"/>
    </location>
</feature>
<reference evidence="16" key="1">
    <citation type="submission" date="2017-12" db="EMBL/GenBank/DDBJ databases">
        <title>Draft genome sequence of Telmatospirillum siberiense 26-4b1T, an acidotolerant peatland alphaproteobacterium potentially involved in sulfur cycling.</title>
        <authorList>
            <person name="Hausmann B."/>
            <person name="Pjevac P."/>
            <person name="Schreck K."/>
            <person name="Herbold C.W."/>
            <person name="Daims H."/>
            <person name="Wagner M."/>
            <person name="Pester M."/>
            <person name="Loy A."/>
        </authorList>
    </citation>
    <scope>NUCLEOTIDE SEQUENCE [LARGE SCALE GENOMIC DNA]</scope>
    <source>
        <strain evidence="16">26-4b1</strain>
    </source>
</reference>
<dbReference type="PROSITE" id="PS50192">
    <property type="entry name" value="T_SNARE"/>
    <property type="match status" value="1"/>
</dbReference>
<dbReference type="PRINTS" id="PR00260">
    <property type="entry name" value="CHEMTRNSDUCR"/>
</dbReference>
<dbReference type="GO" id="GO:0004888">
    <property type="term" value="F:transmembrane signaling receptor activity"/>
    <property type="evidence" value="ECO:0007669"/>
    <property type="project" value="InterPro"/>
</dbReference>
<evidence type="ECO:0000256" key="8">
    <source>
        <dbReference type="ARBA" id="ARBA00029447"/>
    </source>
</evidence>
<feature type="transmembrane region" description="Helical" evidence="11">
    <location>
        <begin position="186"/>
        <end position="209"/>
    </location>
</feature>
<feature type="domain" description="T-SNARE coiled-coil homology" evidence="13">
    <location>
        <begin position="456"/>
        <end position="518"/>
    </location>
</feature>
<keyword evidence="4 11" id="KW-0812">Transmembrane</keyword>
<feature type="transmembrane region" description="Helical" evidence="11">
    <location>
        <begin position="12"/>
        <end position="33"/>
    </location>
</feature>
<dbReference type="Pfam" id="PF00015">
    <property type="entry name" value="MCPsignal"/>
    <property type="match status" value="1"/>
</dbReference>
<comment type="caution">
    <text evidence="15">The sequence shown here is derived from an EMBL/GenBank/DDBJ whole genome shotgun (WGS) entry which is preliminary data.</text>
</comment>
<keyword evidence="10" id="KW-0175">Coiled coil</keyword>
<dbReference type="Gene3D" id="1.10.8.500">
    <property type="entry name" value="HAMP domain in histidine kinase"/>
    <property type="match status" value="1"/>
</dbReference>
<evidence type="ECO:0000313" key="16">
    <source>
        <dbReference type="Proteomes" id="UP000233293"/>
    </source>
</evidence>
<evidence type="ECO:0000256" key="1">
    <source>
        <dbReference type="ARBA" id="ARBA00004429"/>
    </source>
</evidence>
<sequence length="560" mass="58995">MLKRLGISAKLIFLVFGGVIGSAILAAFALYFLHSTMIDDRVTKVQNLAEAARDIAKTFDGKVKAGEMDLAAAQAATKAAWRSMRYGNGDYFFAYDYEATCIVQGLVPEREGKNFREDKDDHGYAFLPDMISKARSGGGAVFYNFAKPGAQGSFRKVSSAADYAPWGWVVGTGIYIDDVDTEFSNIALKFAAIIGPVTLILIVGGLLLARNIANPLRRLATVTDQLAHQDFDVHVGETERGDEIGLLGRSIEVLRDGAREASELRQAQEQAKLQAEEEKRRTLNELADQFEADVKGVVQTVASASTEMQSTAQSLSSVAEATSQQAAVVAAASEEASSNVQTVASAAEELSSSIHEISRQVNAAAGISSNAVTQAARTNDIVNGLASSADLIGNVVKLIHDIASQTNLLALNATIEAARAGDAGKGFAVVAGEVKSLANQTAKATEEISQHIAGVQTATGEAVTAIQEISATISEISQISAAIASAIEEQGAATQEIARNVEQASAGTQEVSRNIAGVTEAADETGTGAGHVLEASTELSRQAETLGNQVDRFIDRIRKS</sequence>
<name>A0A2N3Q125_9PROT</name>
<feature type="domain" description="Methyl-accepting transducer" evidence="12">
    <location>
        <begin position="297"/>
        <end position="526"/>
    </location>
</feature>
<dbReference type="CDD" id="cd06225">
    <property type="entry name" value="HAMP"/>
    <property type="match status" value="1"/>
</dbReference>
<dbReference type="EMBL" id="PIUM01000001">
    <property type="protein sequence ID" value="PKU26354.1"/>
    <property type="molecule type" value="Genomic_DNA"/>
</dbReference>
<dbReference type="InterPro" id="IPR003660">
    <property type="entry name" value="HAMP_dom"/>
</dbReference>
<dbReference type="PANTHER" id="PTHR32089:SF112">
    <property type="entry name" value="LYSOZYME-LIKE PROTEIN-RELATED"/>
    <property type="match status" value="1"/>
</dbReference>
<keyword evidence="2" id="KW-1003">Cell membrane</keyword>
<feature type="domain" description="HAMP" evidence="14">
    <location>
        <begin position="210"/>
        <end position="263"/>
    </location>
</feature>
<dbReference type="GO" id="GO:0005886">
    <property type="term" value="C:plasma membrane"/>
    <property type="evidence" value="ECO:0007669"/>
    <property type="project" value="UniProtKB-SubCell"/>
</dbReference>
<proteinExistence type="inferred from homology"/>
<comment type="subcellular location">
    <subcellularLocation>
        <location evidence="1">Cell inner membrane</location>
        <topology evidence="1">Multi-pass membrane protein</topology>
    </subcellularLocation>
</comment>
<dbReference type="InterPro" id="IPR033480">
    <property type="entry name" value="sCache_2"/>
</dbReference>
<dbReference type="InterPro" id="IPR004090">
    <property type="entry name" value="Chemotax_Me-accpt_rcpt"/>
</dbReference>
<dbReference type="Gene3D" id="1.10.287.950">
    <property type="entry name" value="Methyl-accepting chemotaxis protein"/>
    <property type="match status" value="1"/>
</dbReference>
<evidence type="ECO:0000256" key="5">
    <source>
        <dbReference type="ARBA" id="ARBA00022989"/>
    </source>
</evidence>
<evidence type="ECO:0000256" key="2">
    <source>
        <dbReference type="ARBA" id="ARBA00022475"/>
    </source>
</evidence>
<dbReference type="Pfam" id="PF17200">
    <property type="entry name" value="sCache_2"/>
    <property type="match status" value="1"/>
</dbReference>
<dbReference type="AlphaFoldDB" id="A0A2N3Q125"/>
<dbReference type="PROSITE" id="PS50111">
    <property type="entry name" value="CHEMOTAXIS_TRANSDUC_2"/>
    <property type="match status" value="1"/>
</dbReference>
<accession>A0A2N3Q125</accession>
<evidence type="ECO:0000256" key="9">
    <source>
        <dbReference type="PROSITE-ProRule" id="PRU00284"/>
    </source>
</evidence>